<evidence type="ECO:0000256" key="1">
    <source>
        <dbReference type="SAM" id="SignalP"/>
    </source>
</evidence>
<dbReference type="InterPro" id="IPR044929">
    <property type="entry name" value="DNA/RNA_non-sp_Endonuclease_sf"/>
</dbReference>
<dbReference type="InParanoid" id="A0A803K3B8"/>
<dbReference type="InterPro" id="IPR020821">
    <property type="entry name" value="ENPP1-3/EXOG-like_nuc-like"/>
</dbReference>
<dbReference type="Pfam" id="PF01223">
    <property type="entry name" value="Endonuclease_NS"/>
    <property type="match status" value="1"/>
</dbReference>
<dbReference type="AlphaFoldDB" id="A0A803K3B8"/>
<accession>A0A803K3B8</accession>
<feature type="domain" description="DNA/RNA non-specific endonuclease/pyrophosphatase/phosphodiesterase" evidence="3">
    <location>
        <begin position="75"/>
        <end position="309"/>
    </location>
</feature>
<dbReference type="PANTHER" id="PTHR21472:SF25">
    <property type="entry name" value="ENDONUCLEASE DOMAIN-CONTAINING 1 PROTEIN"/>
    <property type="match status" value="1"/>
</dbReference>
<dbReference type="Ensembl" id="ENSXETT00000116097">
    <property type="protein sequence ID" value="ENSXETP00000114824"/>
    <property type="gene ID" value="ENSXETG00000049005"/>
</dbReference>
<sequence>MDIALSLCWLFLAFPHMAETHLSDNFNECKNFFYKNEPPTGFQNIAEPLHIDDGFSNTRNKRPTSKAYICQMYKNQTYFATLYDQWRRIPLYSAYKLDKRSLPNLTRKQKNRPSTFNVEPQLVYRHLAGNMLPERQTEHSITEYNRKKNIRGKKASDLLRMSQAVNADYKGSGYTRGHINPNGHHVTQDSRKATFTLTNVAPMTKELNNNIWNRYENEMIKIAKTCSSMYVVTGVVPSKSKWIGQKRVNIPSHVWSAYCCTGANERPIKSGGGIGANGNLKKPIELIQMPEFQNKLTKLLNIKRNIDIFHSGCKHE</sequence>
<dbReference type="GO" id="GO:0003676">
    <property type="term" value="F:nucleic acid binding"/>
    <property type="evidence" value="ECO:0007669"/>
    <property type="project" value="InterPro"/>
</dbReference>
<feature type="chain" id="PRO_5031438657" evidence="1">
    <location>
        <begin position="21"/>
        <end position="316"/>
    </location>
</feature>
<name>A0A803K3B8_XENTR</name>
<dbReference type="GeneTree" id="ENSGT01030000234592"/>
<dbReference type="SUPFAM" id="SSF54060">
    <property type="entry name" value="His-Me finger endonucleases"/>
    <property type="match status" value="1"/>
</dbReference>
<dbReference type="PANTHER" id="PTHR21472">
    <property type="entry name" value="ENDONUCLEASE DOMAIN-CONTAINING 1 PROTEIN ENDOD1"/>
    <property type="match status" value="1"/>
</dbReference>
<dbReference type="SMART" id="SM00477">
    <property type="entry name" value="NUC"/>
    <property type="match status" value="1"/>
</dbReference>
<dbReference type="GO" id="GO:0046872">
    <property type="term" value="F:metal ion binding"/>
    <property type="evidence" value="ECO:0007669"/>
    <property type="project" value="InterPro"/>
</dbReference>
<evidence type="ECO:0000313" key="4">
    <source>
        <dbReference type="Ensembl" id="ENSXETP00000114824"/>
    </source>
</evidence>
<dbReference type="Gene3D" id="3.40.570.10">
    <property type="entry name" value="Extracellular Endonuclease, subunit A"/>
    <property type="match status" value="1"/>
</dbReference>
<protein>
    <submittedName>
        <fullName evidence="4">Uncharacterized protein</fullName>
    </submittedName>
</protein>
<reference evidence="4" key="1">
    <citation type="journal article" date="2010" name="Science">
        <title>The genome of the Western clawed frog Xenopus tropicalis.</title>
        <authorList>
            <person name="Hellsten U."/>
            <person name="Harland R.M."/>
            <person name="Gilchrist M.J."/>
            <person name="Hendrix D."/>
            <person name="Jurka J."/>
            <person name="Kapitonov V."/>
            <person name="Ovcharenko I."/>
            <person name="Putnam N.H."/>
            <person name="Shu S."/>
            <person name="Taher L."/>
            <person name="Blitz I.L."/>
            <person name="Blumberg B."/>
            <person name="Dichmann D.S."/>
            <person name="Dubchak I."/>
            <person name="Amaya E."/>
            <person name="Detter J.C."/>
            <person name="Fletcher R."/>
            <person name="Gerhard D.S."/>
            <person name="Goodstein D."/>
            <person name="Graves T."/>
            <person name="Grigoriev I.V."/>
            <person name="Grimwood J."/>
            <person name="Kawashima T."/>
            <person name="Lindquist E."/>
            <person name="Lucas S.M."/>
            <person name="Mead P.E."/>
            <person name="Mitros T."/>
            <person name="Ogino H."/>
            <person name="Ohta Y."/>
            <person name="Poliakov A.V."/>
            <person name="Pollet N."/>
            <person name="Robert J."/>
            <person name="Salamov A."/>
            <person name="Sater A.K."/>
            <person name="Schmutz J."/>
            <person name="Terry A."/>
            <person name="Vize P.D."/>
            <person name="Warren W.C."/>
            <person name="Wells D."/>
            <person name="Wills A."/>
            <person name="Wilson R.K."/>
            <person name="Zimmerman L.B."/>
            <person name="Zorn A.M."/>
            <person name="Grainger R."/>
            <person name="Grammer T."/>
            <person name="Khokha M.K."/>
            <person name="Richardson P.M."/>
            <person name="Rokhsar D.S."/>
        </authorList>
    </citation>
    <scope>NUCLEOTIDE SEQUENCE [LARGE SCALE GENOMIC DNA]</scope>
    <source>
        <strain evidence="4">Nigerian</strain>
    </source>
</reference>
<dbReference type="SMART" id="SM00892">
    <property type="entry name" value="Endonuclease_NS"/>
    <property type="match status" value="1"/>
</dbReference>
<organism evidence="4">
    <name type="scientific">Xenopus tropicalis</name>
    <name type="common">Western clawed frog</name>
    <name type="synonym">Silurana tropicalis</name>
    <dbReference type="NCBI Taxonomy" id="8364"/>
    <lineage>
        <taxon>Eukaryota</taxon>
        <taxon>Metazoa</taxon>
        <taxon>Chordata</taxon>
        <taxon>Craniata</taxon>
        <taxon>Vertebrata</taxon>
        <taxon>Euteleostomi</taxon>
        <taxon>Amphibia</taxon>
        <taxon>Batrachia</taxon>
        <taxon>Anura</taxon>
        <taxon>Pipoidea</taxon>
        <taxon>Pipidae</taxon>
        <taxon>Xenopodinae</taxon>
        <taxon>Xenopus</taxon>
        <taxon>Silurana</taxon>
    </lineage>
</organism>
<feature type="domain" description="ENPP1-3/EXOG-like endonuclease/phosphodiesterase" evidence="2">
    <location>
        <begin position="76"/>
        <end position="299"/>
    </location>
</feature>
<dbReference type="GO" id="GO:0016787">
    <property type="term" value="F:hydrolase activity"/>
    <property type="evidence" value="ECO:0007669"/>
    <property type="project" value="InterPro"/>
</dbReference>
<proteinExistence type="predicted"/>
<evidence type="ECO:0000259" key="2">
    <source>
        <dbReference type="SMART" id="SM00477"/>
    </source>
</evidence>
<dbReference type="InterPro" id="IPR039015">
    <property type="entry name" value="ENDOD1"/>
</dbReference>
<feature type="signal peptide" evidence="1">
    <location>
        <begin position="1"/>
        <end position="20"/>
    </location>
</feature>
<evidence type="ECO:0000259" key="3">
    <source>
        <dbReference type="SMART" id="SM00892"/>
    </source>
</evidence>
<reference evidence="4" key="2">
    <citation type="submission" date="2021-03" db="UniProtKB">
        <authorList>
            <consortium name="Ensembl"/>
        </authorList>
    </citation>
    <scope>IDENTIFICATION</scope>
</reference>
<dbReference type="InterPro" id="IPR001604">
    <property type="entry name" value="Endo_G_ENPP1-like_dom"/>
</dbReference>
<keyword evidence="1" id="KW-0732">Signal</keyword>
<dbReference type="InterPro" id="IPR044925">
    <property type="entry name" value="His-Me_finger_sf"/>
</dbReference>